<dbReference type="InterPro" id="IPR001314">
    <property type="entry name" value="Peptidase_S1A"/>
</dbReference>
<dbReference type="Proteomes" id="UP001328107">
    <property type="component" value="Unassembled WGS sequence"/>
</dbReference>
<dbReference type="InterPro" id="IPR001254">
    <property type="entry name" value="Trypsin_dom"/>
</dbReference>
<dbReference type="PANTHER" id="PTHR24252">
    <property type="entry name" value="ACROSIN-RELATED"/>
    <property type="match status" value="1"/>
</dbReference>
<dbReference type="Gene3D" id="3.10.100.10">
    <property type="entry name" value="Mannose-Binding Protein A, subunit A"/>
    <property type="match status" value="1"/>
</dbReference>
<dbReference type="CDD" id="cd00190">
    <property type="entry name" value="Tryp_SPc"/>
    <property type="match status" value="1"/>
</dbReference>
<dbReference type="SUPFAM" id="SSF56436">
    <property type="entry name" value="C-type lectin-like"/>
    <property type="match status" value="2"/>
</dbReference>
<dbReference type="PANTHER" id="PTHR24252:SF7">
    <property type="entry name" value="HYALIN"/>
    <property type="match status" value="1"/>
</dbReference>
<name>A0AAN5IFU7_9BILA</name>
<dbReference type="FunFam" id="2.40.10.10:FF:000068">
    <property type="entry name" value="transmembrane protease serine 2"/>
    <property type="match status" value="1"/>
</dbReference>
<dbReference type="SMART" id="SM00020">
    <property type="entry name" value="Tryp_SPc"/>
    <property type="match status" value="1"/>
</dbReference>
<evidence type="ECO:0000313" key="3">
    <source>
        <dbReference type="EMBL" id="GMR62745.1"/>
    </source>
</evidence>
<comment type="caution">
    <text evidence="3">The sequence shown here is derived from an EMBL/GenBank/DDBJ whole genome shotgun (WGS) entry which is preliminary data.</text>
</comment>
<reference evidence="4" key="1">
    <citation type="submission" date="2022-10" db="EMBL/GenBank/DDBJ databases">
        <title>Genome assembly of Pristionchus species.</title>
        <authorList>
            <person name="Yoshida K."/>
            <person name="Sommer R.J."/>
        </authorList>
    </citation>
    <scope>NUCLEOTIDE SEQUENCE [LARGE SCALE GENOMIC DNA]</scope>
    <source>
        <strain evidence="4">RS5460</strain>
    </source>
</reference>
<organism evidence="3 4">
    <name type="scientific">Pristionchus mayeri</name>
    <dbReference type="NCBI Taxonomy" id="1317129"/>
    <lineage>
        <taxon>Eukaryota</taxon>
        <taxon>Metazoa</taxon>
        <taxon>Ecdysozoa</taxon>
        <taxon>Nematoda</taxon>
        <taxon>Chromadorea</taxon>
        <taxon>Rhabditida</taxon>
        <taxon>Rhabditina</taxon>
        <taxon>Diplogasteromorpha</taxon>
        <taxon>Diplogasteroidea</taxon>
        <taxon>Neodiplogasteridae</taxon>
        <taxon>Pristionchus</taxon>
    </lineage>
</organism>
<proteinExistence type="predicted"/>
<sequence length="471" mass="51623">MKAFAPSLHSKLEIDFWVAALPHFHLFDDAFWLDAYCPTIGVKWVWMDGTPTDYVGPDGELDKCEERFAKLFLDYGISEAEFATSYAPALCAYALDPAPLTPPAGQGDCRDDFDFNQGLCIWTCEGCWVTYRKAMDDCRIHGAFAPSIHSEQDITSWMEYLANDTYGGNNRALFLGAYCPNEGEPYKWLDGTPTDYLGPGNKLARCSSNTVITIDTRIGIMISTNYDVGASSYCVYDPLAPTTAPKPRQNCGETPVTPDLTNHITKTVVPYSWPWQVVLCSKDWFSDNICNFGCGASIIAPGWIMTAASCVYDDVNPKNYKVKAGVFDEATSDQSAEQIATVKAIHVNPSYNARKMTNDIALIELTTSLILGDHVQPVCLSDTDSSALSYPGEVWVTGWGTTDTNTNSRKLHQADVPIVDLPACKNEYPGIVYGKVEFCAGKLSDTCQGDIGGPIVSEASSGHWYQFGVVA</sequence>
<dbReference type="CDD" id="cd00037">
    <property type="entry name" value="CLECT"/>
    <property type="match status" value="1"/>
</dbReference>
<dbReference type="Gene3D" id="2.40.10.10">
    <property type="entry name" value="Trypsin-like serine proteases"/>
    <property type="match status" value="1"/>
</dbReference>
<accession>A0AAN5IFU7</accession>
<dbReference type="PRINTS" id="PR00722">
    <property type="entry name" value="CHYMOTRYPSIN"/>
</dbReference>
<keyword evidence="4" id="KW-1185">Reference proteome</keyword>
<dbReference type="InterPro" id="IPR009003">
    <property type="entry name" value="Peptidase_S1_PA"/>
</dbReference>
<dbReference type="AlphaFoldDB" id="A0AAN5IFU7"/>
<keyword evidence="1" id="KW-1015">Disulfide bond</keyword>
<evidence type="ECO:0000259" key="2">
    <source>
        <dbReference type="PROSITE" id="PS50240"/>
    </source>
</evidence>
<dbReference type="Pfam" id="PF00089">
    <property type="entry name" value="Trypsin"/>
    <property type="match status" value="1"/>
</dbReference>
<dbReference type="EMBL" id="BTRK01000006">
    <property type="protein sequence ID" value="GMR62745.1"/>
    <property type="molecule type" value="Genomic_DNA"/>
</dbReference>
<dbReference type="SUPFAM" id="SSF50494">
    <property type="entry name" value="Trypsin-like serine proteases"/>
    <property type="match status" value="1"/>
</dbReference>
<dbReference type="InterPro" id="IPR016187">
    <property type="entry name" value="CTDL_fold"/>
</dbReference>
<dbReference type="InterPro" id="IPR043504">
    <property type="entry name" value="Peptidase_S1_PA_chymotrypsin"/>
</dbReference>
<evidence type="ECO:0000313" key="4">
    <source>
        <dbReference type="Proteomes" id="UP001328107"/>
    </source>
</evidence>
<dbReference type="GO" id="GO:0006508">
    <property type="term" value="P:proteolysis"/>
    <property type="evidence" value="ECO:0007669"/>
    <property type="project" value="InterPro"/>
</dbReference>
<gene>
    <name evidence="3" type="ORF">PMAYCL1PPCAC_32940</name>
</gene>
<dbReference type="GO" id="GO:0004252">
    <property type="term" value="F:serine-type endopeptidase activity"/>
    <property type="evidence" value="ECO:0007669"/>
    <property type="project" value="InterPro"/>
</dbReference>
<feature type="domain" description="Peptidase S1" evidence="2">
    <location>
        <begin position="260"/>
        <end position="471"/>
    </location>
</feature>
<evidence type="ECO:0000256" key="1">
    <source>
        <dbReference type="ARBA" id="ARBA00023157"/>
    </source>
</evidence>
<protein>
    <recommendedName>
        <fullName evidence="2">Peptidase S1 domain-containing protein</fullName>
    </recommendedName>
</protein>
<dbReference type="InterPro" id="IPR016186">
    <property type="entry name" value="C-type_lectin-like/link_sf"/>
</dbReference>
<dbReference type="PROSITE" id="PS50240">
    <property type="entry name" value="TRYPSIN_DOM"/>
    <property type="match status" value="1"/>
</dbReference>